<feature type="signal peptide" evidence="5">
    <location>
        <begin position="1"/>
        <end position="22"/>
    </location>
</feature>
<dbReference type="SUPFAM" id="SSF53822">
    <property type="entry name" value="Periplasmic binding protein-like I"/>
    <property type="match status" value="1"/>
</dbReference>
<name>A0A1I2H7A6_9ACTN</name>
<dbReference type="Proteomes" id="UP000199323">
    <property type="component" value="Unassembled WGS sequence"/>
</dbReference>
<dbReference type="OrthoDB" id="9800520at2"/>
<dbReference type="InterPro" id="IPR025997">
    <property type="entry name" value="SBP_2_dom"/>
</dbReference>
<protein>
    <submittedName>
        <fullName evidence="7">Monosaccharide ABC transporter substrate-binding protein, CUT2 family</fullName>
    </submittedName>
</protein>
<feature type="chain" id="PRO_5038421802" evidence="5">
    <location>
        <begin position="23"/>
        <end position="358"/>
    </location>
</feature>
<dbReference type="STRING" id="380248.SAMN05216251_110136"/>
<gene>
    <name evidence="7" type="ORF">SAMN05216251_110136</name>
</gene>
<feature type="domain" description="Periplasmic binding protein" evidence="6">
    <location>
        <begin position="74"/>
        <end position="332"/>
    </location>
</feature>
<dbReference type="GO" id="GO:0030246">
    <property type="term" value="F:carbohydrate binding"/>
    <property type="evidence" value="ECO:0007669"/>
    <property type="project" value="UniProtKB-ARBA"/>
</dbReference>
<dbReference type="Gene3D" id="3.40.50.2300">
    <property type="match status" value="2"/>
</dbReference>
<dbReference type="PANTHER" id="PTHR46847:SF1">
    <property type="entry name" value="D-ALLOSE-BINDING PERIPLASMIC PROTEIN-RELATED"/>
    <property type="match status" value="1"/>
</dbReference>
<evidence type="ECO:0000256" key="5">
    <source>
        <dbReference type="SAM" id="SignalP"/>
    </source>
</evidence>
<dbReference type="CDD" id="cd01536">
    <property type="entry name" value="PBP1_ABC_sugar_binding-like"/>
    <property type="match status" value="1"/>
</dbReference>
<dbReference type="PANTHER" id="PTHR46847">
    <property type="entry name" value="D-ALLOSE-BINDING PERIPLASMIC PROTEIN-RELATED"/>
    <property type="match status" value="1"/>
</dbReference>
<evidence type="ECO:0000313" key="8">
    <source>
        <dbReference type="Proteomes" id="UP000199323"/>
    </source>
</evidence>
<proteinExistence type="inferred from homology"/>
<evidence type="ECO:0000256" key="1">
    <source>
        <dbReference type="ARBA" id="ARBA00004196"/>
    </source>
</evidence>
<dbReference type="AlphaFoldDB" id="A0A1I2H7A6"/>
<comment type="subcellular location">
    <subcellularLocation>
        <location evidence="1">Cell envelope</location>
    </subcellularLocation>
</comment>
<keyword evidence="8" id="KW-1185">Reference proteome</keyword>
<sequence>MRSRRLLITVLASATAMVLPTACSTGKASTGGDSASSQTVPSASSTASVAAPSGESDAVAFQQAAPGSGKGLKIGLITLDDSVPFSKLVSDSIKKQAKQAGATLVYCDSKGDGATALACARNFKVQGVKGYLNFQSDAKSADAICAAGPSVPVIAIDIAQGSCQTSFMGANNEFAGNLAGKALGTYMKQKFDCKYDAFVSMEEPDAGEVNTARMGGYRKGFESVCGPVKNLKTENAFRIDQARTTFADVLTTLPGAHRIVVAAINDDAIEGALAAAKTAGRAKDLFVSGQGADPSSWCDIKSNQQWVGDTAYFPERYGEIGVPYLIKAIKGETVPEKLLVPHQIINSANITDVYHPSC</sequence>
<evidence type="ECO:0000256" key="4">
    <source>
        <dbReference type="SAM" id="MobiDB-lite"/>
    </source>
</evidence>
<dbReference type="InterPro" id="IPR028082">
    <property type="entry name" value="Peripla_BP_I"/>
</dbReference>
<accession>A0A1I2H7A6</accession>
<keyword evidence="3 5" id="KW-0732">Signal</keyword>
<dbReference type="EMBL" id="FONG01000010">
    <property type="protein sequence ID" value="SFF25572.1"/>
    <property type="molecule type" value="Genomic_DNA"/>
</dbReference>
<evidence type="ECO:0000313" key="7">
    <source>
        <dbReference type="EMBL" id="SFF25572.1"/>
    </source>
</evidence>
<dbReference type="Pfam" id="PF13407">
    <property type="entry name" value="Peripla_BP_4"/>
    <property type="match status" value="1"/>
</dbReference>
<organism evidence="7 8">
    <name type="scientific">Actinacidiphila alni</name>
    <dbReference type="NCBI Taxonomy" id="380248"/>
    <lineage>
        <taxon>Bacteria</taxon>
        <taxon>Bacillati</taxon>
        <taxon>Actinomycetota</taxon>
        <taxon>Actinomycetes</taxon>
        <taxon>Kitasatosporales</taxon>
        <taxon>Streptomycetaceae</taxon>
        <taxon>Actinacidiphila</taxon>
    </lineage>
</organism>
<dbReference type="GO" id="GO:0030313">
    <property type="term" value="C:cell envelope"/>
    <property type="evidence" value="ECO:0007669"/>
    <property type="project" value="UniProtKB-SubCell"/>
</dbReference>
<evidence type="ECO:0000259" key="6">
    <source>
        <dbReference type="Pfam" id="PF13407"/>
    </source>
</evidence>
<feature type="compositionally biased region" description="Low complexity" evidence="4">
    <location>
        <begin position="34"/>
        <end position="49"/>
    </location>
</feature>
<evidence type="ECO:0000256" key="2">
    <source>
        <dbReference type="ARBA" id="ARBA00007639"/>
    </source>
</evidence>
<reference evidence="7 8" key="1">
    <citation type="submission" date="2016-10" db="EMBL/GenBank/DDBJ databases">
        <authorList>
            <person name="de Groot N.N."/>
        </authorList>
    </citation>
    <scope>NUCLEOTIDE SEQUENCE [LARGE SCALE GENOMIC DNA]</scope>
    <source>
        <strain evidence="7 8">CGMCC 4.3510</strain>
    </source>
</reference>
<comment type="similarity">
    <text evidence="2">Belongs to the bacterial solute-binding protein 2 family.</text>
</comment>
<feature type="region of interest" description="Disordered" evidence="4">
    <location>
        <begin position="27"/>
        <end position="49"/>
    </location>
</feature>
<evidence type="ECO:0000256" key="3">
    <source>
        <dbReference type="ARBA" id="ARBA00022729"/>
    </source>
</evidence>
<dbReference type="RefSeq" id="WP_093714720.1">
    <property type="nucleotide sequence ID" value="NZ_FONG01000010.1"/>
</dbReference>